<dbReference type="Pfam" id="PF02214">
    <property type="entry name" value="BTB_2"/>
    <property type="match status" value="1"/>
</dbReference>
<dbReference type="Gene3D" id="3.30.460.10">
    <property type="entry name" value="Beta Polymerase, domain 2"/>
    <property type="match status" value="1"/>
</dbReference>
<dbReference type="Gene3D" id="3.30.710.10">
    <property type="entry name" value="Potassium Channel Kv1.1, Chain A"/>
    <property type="match status" value="1"/>
</dbReference>
<dbReference type="InterPro" id="IPR011333">
    <property type="entry name" value="SKP1/BTB/POZ_sf"/>
</dbReference>
<proteinExistence type="inferred from homology"/>
<dbReference type="InterPro" id="IPR004394">
    <property type="entry name" value="Iojap/RsfS/C7orf30"/>
</dbReference>
<dbReference type="HAMAP" id="MF_01477">
    <property type="entry name" value="Iojap_RsfS"/>
    <property type="match status" value="1"/>
</dbReference>
<accession>A0A8S1EGH4</accession>
<organism evidence="3 4">
    <name type="scientific">Caenorhabditis bovis</name>
    <dbReference type="NCBI Taxonomy" id="2654633"/>
    <lineage>
        <taxon>Eukaryota</taxon>
        <taxon>Metazoa</taxon>
        <taxon>Ecdysozoa</taxon>
        <taxon>Nematoda</taxon>
        <taxon>Chromadorea</taxon>
        <taxon>Rhabditida</taxon>
        <taxon>Rhabditina</taxon>
        <taxon>Rhabditomorpha</taxon>
        <taxon>Rhabditoidea</taxon>
        <taxon>Rhabditidae</taxon>
        <taxon>Peloderinae</taxon>
        <taxon>Caenorhabditis</taxon>
    </lineage>
</organism>
<sequence length="407" mass="46909">MEDDQEYVKLNVGGALFQTTLATLKKQDTMLRAMFSGRMQVKRDDQGWVHIDRNGRHFGLILDYLRDGSVPLPDCKMEVEQIRNEAIFFLVQGLQSECEEWIQQQTLKAAHRDDSVCSIMTVTSKEEADRVIATSNKPTIKLLLNRHNNKFSYTAQADDHFMKNLELFERLAVKFHHRIFFVKDNGYDSPEVCQWQFYGDGVLRGQVCCTSIVYAPDRKQTKMIHAIARRTLSNCRGIVSRLSSTFSKLPEFEEEYYEDHLEESTTQQIEKITPSTSSDSNLENVVKTLNDQKAKDVVVVDTNHLLSPYNYQIVCSAFNSRQASAISENMRSLLKNEGTIPTAHAKTISRKSNGWYICNLDDIQVHVMSEECRERYALEMLWMEDEQISEEVEAENDYLIPKPKESS</sequence>
<dbReference type="InterPro" id="IPR003131">
    <property type="entry name" value="T1-type_BTB"/>
</dbReference>
<evidence type="ECO:0000259" key="2">
    <source>
        <dbReference type="PROSITE" id="PS50097"/>
    </source>
</evidence>
<dbReference type="SMART" id="SM00225">
    <property type="entry name" value="BTB"/>
    <property type="match status" value="1"/>
</dbReference>
<protein>
    <recommendedName>
        <fullName evidence="2">BTB domain-containing protein</fullName>
    </recommendedName>
</protein>
<dbReference type="InterPro" id="IPR043519">
    <property type="entry name" value="NT_sf"/>
</dbReference>
<gene>
    <name evidence="3" type="ORF">CBOVIS_LOCUS5357</name>
</gene>
<dbReference type="SUPFAM" id="SSF81301">
    <property type="entry name" value="Nucleotidyltransferase"/>
    <property type="match status" value="1"/>
</dbReference>
<evidence type="ECO:0000313" key="4">
    <source>
        <dbReference type="Proteomes" id="UP000494206"/>
    </source>
</evidence>
<dbReference type="PROSITE" id="PS50097">
    <property type="entry name" value="BTB"/>
    <property type="match status" value="1"/>
</dbReference>
<name>A0A8S1EGH4_9PELO</name>
<evidence type="ECO:0000313" key="3">
    <source>
        <dbReference type="EMBL" id="CAB3402788.1"/>
    </source>
</evidence>
<dbReference type="InterPro" id="IPR045068">
    <property type="entry name" value="BACURD1-3"/>
</dbReference>
<dbReference type="PANTHER" id="PTHR11145:SF8">
    <property type="entry name" value="RE57120P"/>
    <property type="match status" value="1"/>
</dbReference>
<dbReference type="AlphaFoldDB" id="A0A8S1EGH4"/>
<comment type="similarity">
    <text evidence="1">Belongs to the Iojap/RsfS family.</text>
</comment>
<dbReference type="Pfam" id="PF02410">
    <property type="entry name" value="RsfS"/>
    <property type="match status" value="1"/>
</dbReference>
<feature type="domain" description="BTB" evidence="2">
    <location>
        <begin position="6"/>
        <end position="74"/>
    </location>
</feature>
<dbReference type="EMBL" id="CADEPM010000003">
    <property type="protein sequence ID" value="CAB3402788.1"/>
    <property type="molecule type" value="Genomic_DNA"/>
</dbReference>
<dbReference type="GO" id="GO:0051260">
    <property type="term" value="P:protein homooligomerization"/>
    <property type="evidence" value="ECO:0007669"/>
    <property type="project" value="InterPro"/>
</dbReference>
<keyword evidence="4" id="KW-1185">Reference proteome</keyword>
<dbReference type="PANTHER" id="PTHR11145">
    <property type="entry name" value="BTB/POZ DOMAIN-CONTAINING ADAPTER FOR CUL3-MEDIATED RHOA DEGRADATION PROTEIN FAMILY MEMBER"/>
    <property type="match status" value="1"/>
</dbReference>
<dbReference type="InterPro" id="IPR000210">
    <property type="entry name" value="BTB/POZ_dom"/>
</dbReference>
<comment type="caution">
    <text evidence="3">The sequence shown here is derived from an EMBL/GenBank/DDBJ whole genome shotgun (WGS) entry which is preliminary data.</text>
</comment>
<dbReference type="OrthoDB" id="2333377at2759"/>
<evidence type="ECO:0000256" key="1">
    <source>
        <dbReference type="ARBA" id="ARBA00010574"/>
    </source>
</evidence>
<dbReference type="FunFam" id="3.30.710.10:FF:000046">
    <property type="entry name" value="BTB/POZ domain-containing protein KCTD7 isoform X1"/>
    <property type="match status" value="1"/>
</dbReference>
<reference evidence="3 4" key="1">
    <citation type="submission" date="2020-04" db="EMBL/GenBank/DDBJ databases">
        <authorList>
            <person name="Laetsch R D."/>
            <person name="Stevens L."/>
            <person name="Kumar S."/>
            <person name="Blaxter L. M."/>
        </authorList>
    </citation>
    <scope>NUCLEOTIDE SEQUENCE [LARGE SCALE GENOMIC DNA]</scope>
</reference>
<dbReference type="SUPFAM" id="SSF54695">
    <property type="entry name" value="POZ domain"/>
    <property type="match status" value="1"/>
</dbReference>
<dbReference type="NCBIfam" id="TIGR00090">
    <property type="entry name" value="rsfS_iojap_ybeB"/>
    <property type="match status" value="1"/>
</dbReference>
<dbReference type="Proteomes" id="UP000494206">
    <property type="component" value="Unassembled WGS sequence"/>
</dbReference>